<keyword evidence="2" id="KW-1185">Reference proteome</keyword>
<accession>A0A1H7YW94</accession>
<organism evidence="1 2">
    <name type="scientific">Syntrophus gentianae</name>
    <dbReference type="NCBI Taxonomy" id="43775"/>
    <lineage>
        <taxon>Bacteria</taxon>
        <taxon>Pseudomonadati</taxon>
        <taxon>Thermodesulfobacteriota</taxon>
        <taxon>Syntrophia</taxon>
        <taxon>Syntrophales</taxon>
        <taxon>Syntrophaceae</taxon>
        <taxon>Syntrophus</taxon>
    </lineage>
</organism>
<evidence type="ECO:0000313" key="1">
    <source>
        <dbReference type="EMBL" id="SEM49638.1"/>
    </source>
</evidence>
<gene>
    <name evidence="1" type="ORF">SAMN04489760_11830</name>
</gene>
<dbReference type="STRING" id="43775.SAMN04489760_11830"/>
<protein>
    <recommendedName>
        <fullName evidence="3">mRNA interferase RelE/StbE</fullName>
    </recommendedName>
</protein>
<proteinExistence type="predicted"/>
<name>A0A1H7YW94_9BACT</name>
<evidence type="ECO:0000313" key="2">
    <source>
        <dbReference type="Proteomes" id="UP000198744"/>
    </source>
</evidence>
<dbReference type="AlphaFoldDB" id="A0A1H7YW94"/>
<sequence>MPVYKVFFKESVERDFRGIPKENLKKTPDCIELLA</sequence>
<dbReference type="Proteomes" id="UP000198744">
    <property type="component" value="Unassembled WGS sequence"/>
</dbReference>
<dbReference type="EMBL" id="FOBS01000018">
    <property type="protein sequence ID" value="SEM49638.1"/>
    <property type="molecule type" value="Genomic_DNA"/>
</dbReference>
<reference evidence="1 2" key="1">
    <citation type="submission" date="2016-10" db="EMBL/GenBank/DDBJ databases">
        <authorList>
            <person name="de Groot N.N."/>
        </authorList>
    </citation>
    <scope>NUCLEOTIDE SEQUENCE [LARGE SCALE GENOMIC DNA]</scope>
    <source>
        <strain evidence="1 2">DSM 8423</strain>
    </source>
</reference>
<evidence type="ECO:0008006" key="3">
    <source>
        <dbReference type="Google" id="ProtNLM"/>
    </source>
</evidence>